<dbReference type="EC" id="2.7.11.1" evidence="2"/>
<evidence type="ECO:0000313" key="13">
    <source>
        <dbReference type="Proteomes" id="UP000827889"/>
    </source>
</evidence>
<dbReference type="InterPro" id="IPR032872">
    <property type="entry name" value="WAK_assoc_C"/>
</dbReference>
<evidence type="ECO:0000256" key="8">
    <source>
        <dbReference type="ARBA" id="ARBA00047899"/>
    </source>
</evidence>
<gene>
    <name evidence="14" type="primary">LOC115755847</name>
</gene>
<feature type="domain" description="Wall-associated receptor kinase galacturonan-binding" evidence="11">
    <location>
        <begin position="102"/>
        <end position="163"/>
    </location>
</feature>
<dbReference type="PANTHER" id="PTHR33355:SF13">
    <property type="entry name" value="WALL-ASSOCIATED RECEPTOR KINASE 3-LIKE"/>
    <property type="match status" value="1"/>
</dbReference>
<keyword evidence="6 10" id="KW-0472">Membrane</keyword>
<dbReference type="AlphaFoldDB" id="A0A8B8QW35"/>
<evidence type="ECO:0000256" key="5">
    <source>
        <dbReference type="ARBA" id="ARBA00022989"/>
    </source>
</evidence>
<sequence>MQETEENGGFLKCDCLHRKWMNQIIPLLLPFQMETSSILFNQNHLLSHLPHCLNPFHIQTPPHSPLMSAPPVTWFSTYLLVLFPFLPTMFASIPAIPMNFTCHNACGAIPVKYPFGTSFGCGHPDFARNVRCSSTGKLEFSTGSGIYDVASIDYSTRTMIVTDPLMSTCESMQNSGSFSLDRASPFSVMDDNIFVLLGCSTNSPVFDPYEELCDTGSNSRVCRGLYSCKGVTGIGLQQNAPVSTCCVYQSPTGFGSSYALDLPKLQCSSYSAIYGFGDDRGDPSKWKFGISVQYNDSYDAGACTDCEASGGSCGFSGVAESFACLCHNGVNTTNNCFGRGYSWSGTWGPKSQARIIISGLMLWWILLFIALPLI</sequence>
<evidence type="ECO:0000259" key="11">
    <source>
        <dbReference type="Pfam" id="PF13947"/>
    </source>
</evidence>
<dbReference type="GO" id="GO:0016020">
    <property type="term" value="C:membrane"/>
    <property type="evidence" value="ECO:0007669"/>
    <property type="project" value="UniProtKB-SubCell"/>
</dbReference>
<dbReference type="PANTHER" id="PTHR33355">
    <property type="entry name" value="WALL-ASSOCIATED RECEPTOR KINASE CARBOXY-TERMINAL PROTEIN-RELATED"/>
    <property type="match status" value="1"/>
</dbReference>
<keyword evidence="13" id="KW-1185">Reference proteome</keyword>
<dbReference type="Pfam" id="PF13947">
    <property type="entry name" value="GUB_WAK_bind"/>
    <property type="match status" value="1"/>
</dbReference>
<evidence type="ECO:0000256" key="6">
    <source>
        <dbReference type="ARBA" id="ARBA00023136"/>
    </source>
</evidence>
<evidence type="ECO:0000256" key="2">
    <source>
        <dbReference type="ARBA" id="ARBA00012513"/>
    </source>
</evidence>
<evidence type="ECO:0000259" key="12">
    <source>
        <dbReference type="Pfam" id="PF14380"/>
    </source>
</evidence>
<dbReference type="GeneID" id="115755847"/>
<reference evidence="14" key="1">
    <citation type="submission" date="2025-08" db="UniProtKB">
        <authorList>
            <consortium name="RefSeq"/>
        </authorList>
    </citation>
    <scope>IDENTIFICATION</scope>
    <source>
        <tissue evidence="14">Leaf</tissue>
    </source>
</reference>
<dbReference type="GO" id="GO:0004674">
    <property type="term" value="F:protein serine/threonine kinase activity"/>
    <property type="evidence" value="ECO:0007669"/>
    <property type="project" value="UniProtKB-KW"/>
</dbReference>
<evidence type="ECO:0000256" key="4">
    <source>
        <dbReference type="ARBA" id="ARBA00022729"/>
    </source>
</evidence>
<feature type="transmembrane region" description="Helical" evidence="10">
    <location>
        <begin position="72"/>
        <end position="91"/>
    </location>
</feature>
<dbReference type="Pfam" id="PF14380">
    <property type="entry name" value="WAK_assoc"/>
    <property type="match status" value="1"/>
</dbReference>
<comment type="catalytic activity">
    <reaction evidence="9">
        <text>L-seryl-[protein] + ATP = O-phospho-L-seryl-[protein] + ADP + H(+)</text>
        <dbReference type="Rhea" id="RHEA:17989"/>
        <dbReference type="Rhea" id="RHEA-COMP:9863"/>
        <dbReference type="Rhea" id="RHEA-COMP:11604"/>
        <dbReference type="ChEBI" id="CHEBI:15378"/>
        <dbReference type="ChEBI" id="CHEBI:29999"/>
        <dbReference type="ChEBI" id="CHEBI:30616"/>
        <dbReference type="ChEBI" id="CHEBI:83421"/>
        <dbReference type="ChEBI" id="CHEBI:456216"/>
        <dbReference type="EC" id="2.7.11.1"/>
    </reaction>
</comment>
<keyword evidence="7" id="KW-0325">Glycoprotein</keyword>
<feature type="transmembrane region" description="Helical" evidence="10">
    <location>
        <begin position="355"/>
        <end position="373"/>
    </location>
</feature>
<evidence type="ECO:0000256" key="3">
    <source>
        <dbReference type="ARBA" id="ARBA00022692"/>
    </source>
</evidence>
<keyword evidence="4" id="KW-0732">Signal</keyword>
<evidence type="ECO:0000256" key="1">
    <source>
        <dbReference type="ARBA" id="ARBA00004167"/>
    </source>
</evidence>
<dbReference type="OrthoDB" id="1933476at2759"/>
<dbReference type="GO" id="GO:0030247">
    <property type="term" value="F:polysaccharide binding"/>
    <property type="evidence" value="ECO:0007669"/>
    <property type="project" value="InterPro"/>
</dbReference>
<protein>
    <recommendedName>
        <fullName evidence="2">non-specific serine/threonine protein kinase</fullName>
        <ecNumber evidence="2">2.7.11.1</ecNumber>
    </recommendedName>
</protein>
<comment type="catalytic activity">
    <reaction evidence="8">
        <text>L-threonyl-[protein] + ATP = O-phospho-L-threonyl-[protein] + ADP + H(+)</text>
        <dbReference type="Rhea" id="RHEA:46608"/>
        <dbReference type="Rhea" id="RHEA-COMP:11060"/>
        <dbReference type="Rhea" id="RHEA-COMP:11605"/>
        <dbReference type="ChEBI" id="CHEBI:15378"/>
        <dbReference type="ChEBI" id="CHEBI:30013"/>
        <dbReference type="ChEBI" id="CHEBI:30616"/>
        <dbReference type="ChEBI" id="CHEBI:61977"/>
        <dbReference type="ChEBI" id="CHEBI:456216"/>
        <dbReference type="EC" id="2.7.11.1"/>
    </reaction>
</comment>
<keyword evidence="3 10" id="KW-0812">Transmembrane</keyword>
<dbReference type="KEGG" id="rarg:115755847"/>
<accession>A0A8B8QW35</accession>
<evidence type="ECO:0000313" key="14">
    <source>
        <dbReference type="RefSeq" id="XP_030551280.1"/>
    </source>
</evidence>
<dbReference type="RefSeq" id="XP_030551280.1">
    <property type="nucleotide sequence ID" value="XM_030695420.2"/>
</dbReference>
<proteinExistence type="predicted"/>
<name>A0A8B8QW35_9MYRT</name>
<dbReference type="InterPro" id="IPR025287">
    <property type="entry name" value="WAK_GUB"/>
</dbReference>
<evidence type="ECO:0000256" key="7">
    <source>
        <dbReference type="ARBA" id="ARBA00023180"/>
    </source>
</evidence>
<comment type="subcellular location">
    <subcellularLocation>
        <location evidence="1">Membrane</location>
        <topology evidence="1">Single-pass membrane protein</topology>
    </subcellularLocation>
</comment>
<keyword evidence="5 10" id="KW-1133">Transmembrane helix</keyword>
<evidence type="ECO:0000256" key="10">
    <source>
        <dbReference type="SAM" id="Phobius"/>
    </source>
</evidence>
<organism evidence="13 14">
    <name type="scientific">Rhodamnia argentea</name>
    <dbReference type="NCBI Taxonomy" id="178133"/>
    <lineage>
        <taxon>Eukaryota</taxon>
        <taxon>Viridiplantae</taxon>
        <taxon>Streptophyta</taxon>
        <taxon>Embryophyta</taxon>
        <taxon>Tracheophyta</taxon>
        <taxon>Spermatophyta</taxon>
        <taxon>Magnoliopsida</taxon>
        <taxon>eudicotyledons</taxon>
        <taxon>Gunneridae</taxon>
        <taxon>Pentapetalae</taxon>
        <taxon>rosids</taxon>
        <taxon>malvids</taxon>
        <taxon>Myrtales</taxon>
        <taxon>Myrtaceae</taxon>
        <taxon>Myrtoideae</taxon>
        <taxon>Myrteae</taxon>
        <taxon>Australasian group</taxon>
        <taxon>Rhodamnia</taxon>
    </lineage>
</organism>
<evidence type="ECO:0000256" key="9">
    <source>
        <dbReference type="ARBA" id="ARBA00048679"/>
    </source>
</evidence>
<dbReference type="Proteomes" id="UP000827889">
    <property type="component" value="Chromosome 6"/>
</dbReference>
<feature type="domain" description="Wall-associated receptor kinase C-terminal" evidence="12">
    <location>
        <begin position="289"/>
        <end position="328"/>
    </location>
</feature>